<feature type="domain" description="FAD/NAD(P)-binding" evidence="4">
    <location>
        <begin position="12"/>
        <end position="284"/>
    </location>
</feature>
<keyword evidence="1" id="KW-0285">Flavoprotein</keyword>
<evidence type="ECO:0000313" key="5">
    <source>
        <dbReference type="EMBL" id="WZP15940.1"/>
    </source>
</evidence>
<evidence type="ECO:0000256" key="3">
    <source>
        <dbReference type="ARBA" id="ARBA00048132"/>
    </source>
</evidence>
<dbReference type="Gene3D" id="3.50.50.60">
    <property type="entry name" value="FAD/NAD(P)-binding domain"/>
    <property type="match status" value="2"/>
</dbReference>
<organism evidence="5 6">
    <name type="scientific">Arthrobacter citreus</name>
    <dbReference type="NCBI Taxonomy" id="1670"/>
    <lineage>
        <taxon>Bacteria</taxon>
        <taxon>Bacillati</taxon>
        <taxon>Actinomycetota</taxon>
        <taxon>Actinomycetes</taxon>
        <taxon>Micrococcales</taxon>
        <taxon>Micrococcaceae</taxon>
        <taxon>Arthrobacter</taxon>
    </lineage>
</organism>
<dbReference type="Proteomes" id="UP001448858">
    <property type="component" value="Chromosome"/>
</dbReference>
<dbReference type="InterPro" id="IPR050097">
    <property type="entry name" value="Ferredoxin-NADP_redctase_2"/>
</dbReference>
<dbReference type="InterPro" id="IPR023753">
    <property type="entry name" value="FAD/NAD-binding_dom"/>
</dbReference>
<dbReference type="InterPro" id="IPR036188">
    <property type="entry name" value="FAD/NAD-bd_sf"/>
</dbReference>
<evidence type="ECO:0000313" key="6">
    <source>
        <dbReference type="Proteomes" id="UP001448858"/>
    </source>
</evidence>
<gene>
    <name evidence="5" type="ORF">AAE021_17620</name>
</gene>
<sequence>MTYGSGAGSAHFDVIIIGGGIAGLTAATVLGRARRRVCVIDAGRPRNAPADHVHGFPSRDGVPPRELLRLCRVDLERYDVDIIDAEATALTPDRRVELADGRVLHGRHVVVATGLRDVPPEITGAPERWGRDLLQCPYCHGWEVAERPLAVLASGPSSVQQAFLVRTFSDEVTLICGKDMELTGDDARALAAMGITVVHGTAAELQVRDDAVAAVVLADGRRVPCRAVFCEPGAAVDPLLAEVPGLSRDADGCLETDDAGRTGADRIWAVGNVTDPSSQVVAAAGDAYRLAVALNAELLQEDVAAAVRTAGAEAPPQFSAGEPAAANL</sequence>
<accession>A0ABZ2ZW21</accession>
<dbReference type="SUPFAM" id="SSF51905">
    <property type="entry name" value="FAD/NAD(P)-binding domain"/>
    <property type="match status" value="1"/>
</dbReference>
<dbReference type="PRINTS" id="PR00368">
    <property type="entry name" value="FADPNR"/>
</dbReference>
<dbReference type="PANTHER" id="PTHR48105">
    <property type="entry name" value="THIOREDOXIN REDUCTASE 1-RELATED-RELATED"/>
    <property type="match status" value="1"/>
</dbReference>
<name>A0ABZ2ZW21_9MICC</name>
<evidence type="ECO:0000259" key="4">
    <source>
        <dbReference type="Pfam" id="PF07992"/>
    </source>
</evidence>
<dbReference type="PRINTS" id="PR00469">
    <property type="entry name" value="PNDRDTASEII"/>
</dbReference>
<evidence type="ECO:0000256" key="1">
    <source>
        <dbReference type="ARBA" id="ARBA00022630"/>
    </source>
</evidence>
<reference evidence="5 6" key="1">
    <citation type="submission" date="2024-04" db="EMBL/GenBank/DDBJ databases">
        <title>Arthrobacter sp. from Plains bison fecal sample.</title>
        <authorList>
            <person name="Ruzzini A."/>
        </authorList>
    </citation>
    <scope>NUCLEOTIDE SEQUENCE [LARGE SCALE GENOMIC DNA]</scope>
    <source>
        <strain evidence="5 6">EINP1</strain>
    </source>
</reference>
<comment type="catalytic activity">
    <reaction evidence="3">
        <text>[thioredoxin]-dithiol + NADP(+) = [thioredoxin]-disulfide + NADPH + H(+)</text>
        <dbReference type="Rhea" id="RHEA:20345"/>
        <dbReference type="Rhea" id="RHEA-COMP:10698"/>
        <dbReference type="Rhea" id="RHEA-COMP:10700"/>
        <dbReference type="ChEBI" id="CHEBI:15378"/>
        <dbReference type="ChEBI" id="CHEBI:29950"/>
        <dbReference type="ChEBI" id="CHEBI:50058"/>
        <dbReference type="ChEBI" id="CHEBI:57783"/>
        <dbReference type="ChEBI" id="CHEBI:58349"/>
        <dbReference type="EC" id="1.8.1.9"/>
    </reaction>
</comment>
<dbReference type="EMBL" id="CP151657">
    <property type="protein sequence ID" value="WZP15940.1"/>
    <property type="molecule type" value="Genomic_DNA"/>
</dbReference>
<keyword evidence="2" id="KW-0560">Oxidoreductase</keyword>
<protein>
    <submittedName>
        <fullName evidence="5">NAD(P)/FAD-dependent oxidoreductase</fullName>
    </submittedName>
</protein>
<proteinExistence type="predicted"/>
<evidence type="ECO:0000256" key="2">
    <source>
        <dbReference type="ARBA" id="ARBA00023002"/>
    </source>
</evidence>
<dbReference type="Pfam" id="PF07992">
    <property type="entry name" value="Pyr_redox_2"/>
    <property type="match status" value="1"/>
</dbReference>
<dbReference type="RefSeq" id="WP_342023591.1">
    <property type="nucleotide sequence ID" value="NZ_CP151657.1"/>
</dbReference>
<keyword evidence="6" id="KW-1185">Reference proteome</keyword>